<dbReference type="Gene3D" id="3.40.50.720">
    <property type="entry name" value="NAD(P)-binding Rossmann-like Domain"/>
    <property type="match status" value="2"/>
</dbReference>
<evidence type="ECO:0000313" key="7">
    <source>
        <dbReference type="EMBL" id="RCK77981.1"/>
    </source>
</evidence>
<comment type="cofactor">
    <cofactor evidence="1">
        <name>Zn(2+)</name>
        <dbReference type="ChEBI" id="CHEBI:29105"/>
    </cofactor>
</comment>
<dbReference type="InterPro" id="IPR011032">
    <property type="entry name" value="GroES-like_sf"/>
</dbReference>
<proteinExistence type="inferred from homology"/>
<dbReference type="GO" id="GO:0016491">
    <property type="term" value="F:oxidoreductase activity"/>
    <property type="evidence" value="ECO:0007669"/>
    <property type="project" value="UniProtKB-KW"/>
</dbReference>
<organism evidence="7 8">
    <name type="scientific">Candidatus Ozemobacter sibiricus</name>
    <dbReference type="NCBI Taxonomy" id="2268124"/>
    <lineage>
        <taxon>Bacteria</taxon>
        <taxon>Candidatus Ozemobacteria</taxon>
        <taxon>Candidatus Ozemobacterales</taxon>
        <taxon>Candidatus Ozemobacteraceae</taxon>
        <taxon>Candidatus Ozemobacter</taxon>
    </lineage>
</organism>
<dbReference type="SMART" id="SM00829">
    <property type="entry name" value="PKS_ER"/>
    <property type="match status" value="1"/>
</dbReference>
<evidence type="ECO:0000256" key="4">
    <source>
        <dbReference type="ARBA" id="ARBA00022833"/>
    </source>
</evidence>
<evidence type="ECO:0000256" key="1">
    <source>
        <dbReference type="ARBA" id="ARBA00001947"/>
    </source>
</evidence>
<name>A0A367ZKT3_9BACT</name>
<evidence type="ECO:0000313" key="8">
    <source>
        <dbReference type="Proteomes" id="UP000252355"/>
    </source>
</evidence>
<dbReference type="InterPro" id="IPR020843">
    <property type="entry name" value="ER"/>
</dbReference>
<sequence>MRQILQNLKSGEILLADVPVPQRRRGHLLIRTTRTLISLGTERMLLDFGRAGWLEKARQQPDKVRQVLQKIRTDGLLPTVDAVFRKLDQPLPLGYSHAGVVVEAGPDTPGFRVGDRVVSNGPHAEVVSVPIHLCARIPDNVSDETACFTVVSAIALQGIRLLQPTLGESIGLLGLGLLGLLSVQLLRAQGCRVIGFDFDPDKVALARRFGAEAWNLADGTDPVQAARDFSRGHGVDGVLITAATRSNEPMQQAPQMCRKRGKVVLVGVTGLQLSRDDFYKKEISFQVSCSYGPGRYDPAYEQQGLDYPIGFVRWTEERNFQAVLDLMAAGGLRTDELVSRRVPIAAAHEAYAAVAAGENLLGIVLEYDGSVDLARRAVPLGNPAARPVEGKIGVGFIGAGNFAASTLVPAFREAGAELLTIASAGGVSGSHLGGKYGFRTTTTDHRQVLDDPAIAAVVITTQHASHAKFVQEALAAGKHVFVEKPLCLSHAELEAVIAAWRAANDRQPTLLMVGFNRRFAPLTRTCQRLLAGLPGPRSLIMTVNAGAIPAEHWTQDAAAGGGRLLGEACHFIDLLRAVVGQPITGVQTVAARLPDEAQHPPDVATITLSFADGSLGTVHYFANGHKDFPKERLEIFGGGRILQLDNFKSLTGFGWPNFRQESLWSQDKGHQAQVAAFLAAIKEGRPSPIPFEEIVEVTRATLEAAGHSDRPPTPEEA</sequence>
<dbReference type="GO" id="GO:0046872">
    <property type="term" value="F:metal ion binding"/>
    <property type="evidence" value="ECO:0007669"/>
    <property type="project" value="UniProtKB-KW"/>
</dbReference>
<keyword evidence="5" id="KW-0560">Oxidoreductase</keyword>
<comment type="similarity">
    <text evidence="2">Belongs to the zinc-containing alcohol dehydrogenase family.</text>
</comment>
<dbReference type="Gene3D" id="3.30.360.10">
    <property type="entry name" value="Dihydrodipicolinate Reductase, domain 2"/>
    <property type="match status" value="1"/>
</dbReference>
<dbReference type="InterPro" id="IPR036291">
    <property type="entry name" value="NAD(P)-bd_dom_sf"/>
</dbReference>
<dbReference type="SUPFAM" id="SSF55347">
    <property type="entry name" value="Glyceraldehyde-3-phosphate dehydrogenase-like, C-terminal domain"/>
    <property type="match status" value="1"/>
</dbReference>
<evidence type="ECO:0000256" key="3">
    <source>
        <dbReference type="ARBA" id="ARBA00022723"/>
    </source>
</evidence>
<keyword evidence="4" id="KW-0862">Zinc</keyword>
<comment type="caution">
    <text evidence="7">The sequence shown here is derived from an EMBL/GenBank/DDBJ whole genome shotgun (WGS) entry which is preliminary data.</text>
</comment>
<dbReference type="Pfam" id="PF22725">
    <property type="entry name" value="GFO_IDH_MocA_C3"/>
    <property type="match status" value="1"/>
</dbReference>
<dbReference type="SUPFAM" id="SSF51735">
    <property type="entry name" value="NAD(P)-binding Rossmann-fold domains"/>
    <property type="match status" value="2"/>
</dbReference>
<dbReference type="InterPro" id="IPR000683">
    <property type="entry name" value="Gfo/Idh/MocA-like_OxRdtase_N"/>
</dbReference>
<protein>
    <submittedName>
        <fullName evidence="7">Putative zinc-binding dehydrogenase</fullName>
    </submittedName>
</protein>
<keyword evidence="3" id="KW-0479">Metal-binding</keyword>
<dbReference type="InterPro" id="IPR013149">
    <property type="entry name" value="ADH-like_C"/>
</dbReference>
<dbReference type="PANTHER" id="PTHR43350">
    <property type="entry name" value="NAD-DEPENDENT ALCOHOL DEHYDROGENASE"/>
    <property type="match status" value="1"/>
</dbReference>
<evidence type="ECO:0000256" key="2">
    <source>
        <dbReference type="ARBA" id="ARBA00008072"/>
    </source>
</evidence>
<accession>A0A367ZKT3</accession>
<dbReference type="GO" id="GO:0000166">
    <property type="term" value="F:nucleotide binding"/>
    <property type="evidence" value="ECO:0007669"/>
    <property type="project" value="InterPro"/>
</dbReference>
<dbReference type="Gene3D" id="3.90.180.10">
    <property type="entry name" value="Medium-chain alcohol dehydrogenases, catalytic domain"/>
    <property type="match status" value="1"/>
</dbReference>
<reference evidence="7 8" key="1">
    <citation type="submission" date="2018-05" db="EMBL/GenBank/DDBJ databases">
        <title>A metagenomic window into the 2 km-deep terrestrial subsurface aquifer revealed taxonomically and functionally diverse microbial community comprising novel uncultured bacterial lineages.</title>
        <authorList>
            <person name="Kadnikov V.V."/>
            <person name="Mardanov A.V."/>
            <person name="Beletsky A.V."/>
            <person name="Banks D."/>
            <person name="Pimenov N.V."/>
            <person name="Frank Y.A."/>
            <person name="Karnachuk O.V."/>
            <person name="Ravin N.V."/>
        </authorList>
    </citation>
    <scope>NUCLEOTIDE SEQUENCE [LARGE SCALE GENOMIC DNA]</scope>
    <source>
        <strain evidence="7">BY5</strain>
    </source>
</reference>
<dbReference type="Proteomes" id="UP000252355">
    <property type="component" value="Unassembled WGS sequence"/>
</dbReference>
<dbReference type="InterPro" id="IPR055170">
    <property type="entry name" value="GFO_IDH_MocA-like_dom"/>
</dbReference>
<feature type="domain" description="Enoyl reductase (ER)" evidence="6">
    <location>
        <begin position="49"/>
        <end position="365"/>
    </location>
</feature>
<dbReference type="CDD" id="cd08255">
    <property type="entry name" value="2-desacetyl-2-hydroxyethyl_bacteriochlorophyllide_like"/>
    <property type="match status" value="1"/>
</dbReference>
<gene>
    <name evidence="7" type="ORF">OZSIB_1890</name>
</gene>
<dbReference type="Pfam" id="PF00107">
    <property type="entry name" value="ADH_zinc_N"/>
    <property type="match status" value="1"/>
</dbReference>
<evidence type="ECO:0000259" key="6">
    <source>
        <dbReference type="SMART" id="SM00829"/>
    </source>
</evidence>
<dbReference type="PANTHER" id="PTHR43350:SF19">
    <property type="entry name" value="D-GULOSIDE 3-DEHYDROGENASE"/>
    <property type="match status" value="1"/>
</dbReference>
<dbReference type="EMBL" id="QOQW01000029">
    <property type="protein sequence ID" value="RCK77981.1"/>
    <property type="molecule type" value="Genomic_DNA"/>
</dbReference>
<dbReference type="AlphaFoldDB" id="A0A367ZKT3"/>
<evidence type="ECO:0000256" key="5">
    <source>
        <dbReference type="ARBA" id="ARBA00023002"/>
    </source>
</evidence>
<dbReference type="SUPFAM" id="SSF50129">
    <property type="entry name" value="GroES-like"/>
    <property type="match status" value="1"/>
</dbReference>
<dbReference type="Pfam" id="PF01408">
    <property type="entry name" value="GFO_IDH_MocA"/>
    <property type="match status" value="1"/>
</dbReference>